<dbReference type="Proteomes" id="UP000467841">
    <property type="component" value="Unassembled WGS sequence"/>
</dbReference>
<evidence type="ECO:0000313" key="1">
    <source>
        <dbReference type="EMBL" id="CAA7034395.1"/>
    </source>
</evidence>
<dbReference type="OrthoDB" id="10518955at2759"/>
<gene>
    <name evidence="1" type="ORF">MERR_LOCUS21630</name>
</gene>
<dbReference type="EMBL" id="CACVBM020001146">
    <property type="protein sequence ID" value="CAA7034395.1"/>
    <property type="molecule type" value="Genomic_DNA"/>
</dbReference>
<comment type="caution">
    <text evidence="1">The sequence shown here is derived from an EMBL/GenBank/DDBJ whole genome shotgun (WGS) entry which is preliminary data.</text>
</comment>
<keyword evidence="2" id="KW-1185">Reference proteome</keyword>
<sequence>MPPRYVTVLLARRGGRLASLRSRRDFRSSRRTTGETAMDWLTQGAGLTLGCYLANLYFGDRVWEIEEERQRFMREYVEEYFGEPDMEIEDLRENMWADVKGTKICSDSNRVKTWSEKIWSFLKGE</sequence>
<evidence type="ECO:0000313" key="2">
    <source>
        <dbReference type="Proteomes" id="UP000467841"/>
    </source>
</evidence>
<name>A0A6D2J5K2_9BRAS</name>
<organism evidence="1 2">
    <name type="scientific">Microthlaspi erraticum</name>
    <dbReference type="NCBI Taxonomy" id="1685480"/>
    <lineage>
        <taxon>Eukaryota</taxon>
        <taxon>Viridiplantae</taxon>
        <taxon>Streptophyta</taxon>
        <taxon>Embryophyta</taxon>
        <taxon>Tracheophyta</taxon>
        <taxon>Spermatophyta</taxon>
        <taxon>Magnoliopsida</taxon>
        <taxon>eudicotyledons</taxon>
        <taxon>Gunneridae</taxon>
        <taxon>Pentapetalae</taxon>
        <taxon>rosids</taxon>
        <taxon>malvids</taxon>
        <taxon>Brassicales</taxon>
        <taxon>Brassicaceae</taxon>
        <taxon>Coluteocarpeae</taxon>
        <taxon>Microthlaspi</taxon>
    </lineage>
</organism>
<proteinExistence type="predicted"/>
<dbReference type="AlphaFoldDB" id="A0A6D2J5K2"/>
<accession>A0A6D2J5K2</accession>
<reference evidence="1" key="1">
    <citation type="submission" date="2020-01" db="EMBL/GenBank/DDBJ databases">
        <authorList>
            <person name="Mishra B."/>
        </authorList>
    </citation>
    <scope>NUCLEOTIDE SEQUENCE [LARGE SCALE GENOMIC DNA]</scope>
</reference>
<protein>
    <submittedName>
        <fullName evidence="1">Uncharacterized protein</fullName>
    </submittedName>
</protein>